<feature type="compositionally biased region" description="Polar residues" evidence="1">
    <location>
        <begin position="459"/>
        <end position="548"/>
    </location>
</feature>
<feature type="signal peptide" evidence="2">
    <location>
        <begin position="1"/>
        <end position="21"/>
    </location>
</feature>
<feature type="region of interest" description="Disordered" evidence="1">
    <location>
        <begin position="240"/>
        <end position="548"/>
    </location>
</feature>
<accession>A0A9W8VEY0</accession>
<evidence type="ECO:0000313" key="4">
    <source>
        <dbReference type="Proteomes" id="UP001152049"/>
    </source>
</evidence>
<protein>
    <recommendedName>
        <fullName evidence="5">Translation initiation factor IF-2</fullName>
    </recommendedName>
</protein>
<reference evidence="3" key="1">
    <citation type="submission" date="2022-09" db="EMBL/GenBank/DDBJ databases">
        <title>Fusarium specimens isolated from Avocado Roots.</title>
        <authorList>
            <person name="Stajich J."/>
            <person name="Roper C."/>
            <person name="Heimlech-Rivalta G."/>
        </authorList>
    </citation>
    <scope>NUCLEOTIDE SEQUENCE</scope>
    <source>
        <strain evidence="3">CF00136</strain>
    </source>
</reference>
<organism evidence="3 4">
    <name type="scientific">Fusarium torreyae</name>
    <dbReference type="NCBI Taxonomy" id="1237075"/>
    <lineage>
        <taxon>Eukaryota</taxon>
        <taxon>Fungi</taxon>
        <taxon>Dikarya</taxon>
        <taxon>Ascomycota</taxon>
        <taxon>Pezizomycotina</taxon>
        <taxon>Sordariomycetes</taxon>
        <taxon>Hypocreomycetidae</taxon>
        <taxon>Hypocreales</taxon>
        <taxon>Nectriaceae</taxon>
        <taxon>Fusarium</taxon>
    </lineage>
</organism>
<gene>
    <name evidence="3" type="ORF">NW762_005469</name>
</gene>
<evidence type="ECO:0000313" key="3">
    <source>
        <dbReference type="EMBL" id="KAJ4264273.1"/>
    </source>
</evidence>
<sequence length="711" mass="75041">MRSFVAFTALALSGALDLAAAGPCKPRATTDTSALSETASATETSAYTETSSAAIEATTLAEPPADSIIVNTVTGGGLASLKDFQPIGDVTLDTKNGFKGDGSPDASCASLAAKGADPGRKRQSLGDIAALIQMLTGLNVRTQYTVQFYYYVFTPPRETTSCVLEAFIGSQKFYTTGIFATGASVSYNQVLVSTSVPATFGNLDIRTTCFGGASAVVLVDSIFISNQVTVENIGNYRLDFGDGAIREPANIPTTTRAVEQPTTTQDSATTATEGSNEGTTRGNDNSGEPTTAPEEQQTNTRATQGNPEPTTVAETDSNGPTTAHDNSGDATSAQNQQETNTQTTQGNSEPTTITENDSGDHTTARDNSDDQTTVPENQDRTTQTADAETQPTNTQTEGSDATTARNEPAGTTTAPADDESNQTTATGSEPTTIPADDESNQTTATGSEPTTVPADDESNQTTATGSEQTTQAHSDAAENTSQTHSQQPTESQAAGSETTVSFEPTRPVDNNNQPTGSSDQTTFETRGSPTTTSASEETQGALNNAEPQPSVCLTENLISNGGFENGGDGWDINGNAAITYNGEFGQVNTGEVALALHWPPRNGVKAGFKTTIPSLIPGQQYYLGYGHHTANGQHLPYYECDILVKFDGVNFDDFDPFYDSRAWYQYRNRMNYVTPTHSTVELSFELSCKNNPAAFTLMMDDVFLTSCKSQK</sequence>
<feature type="compositionally biased region" description="Polar residues" evidence="1">
    <location>
        <begin position="421"/>
        <end position="431"/>
    </location>
</feature>
<proteinExistence type="predicted"/>
<feature type="compositionally biased region" description="Low complexity" evidence="1">
    <location>
        <begin position="330"/>
        <end position="349"/>
    </location>
</feature>
<keyword evidence="4" id="KW-1185">Reference proteome</keyword>
<feature type="compositionally biased region" description="Polar residues" evidence="1">
    <location>
        <begin position="273"/>
        <end position="329"/>
    </location>
</feature>
<dbReference type="OrthoDB" id="5105532at2759"/>
<feature type="compositionally biased region" description="Polar residues" evidence="1">
    <location>
        <begin position="370"/>
        <end position="414"/>
    </location>
</feature>
<dbReference type="SUPFAM" id="SSF49785">
    <property type="entry name" value="Galactose-binding domain-like"/>
    <property type="match status" value="1"/>
</dbReference>
<dbReference type="AlphaFoldDB" id="A0A9W8VEY0"/>
<feature type="compositionally biased region" description="Polar residues" evidence="1">
    <location>
        <begin position="440"/>
        <end position="450"/>
    </location>
</feature>
<dbReference type="Gene3D" id="2.60.120.260">
    <property type="entry name" value="Galactose-binding domain-like"/>
    <property type="match status" value="1"/>
</dbReference>
<dbReference type="EMBL" id="JAOQAZ010000008">
    <property type="protein sequence ID" value="KAJ4264273.1"/>
    <property type="molecule type" value="Genomic_DNA"/>
</dbReference>
<feature type="chain" id="PRO_5040782850" description="Translation initiation factor IF-2" evidence="2">
    <location>
        <begin position="22"/>
        <end position="711"/>
    </location>
</feature>
<keyword evidence="2" id="KW-0732">Signal</keyword>
<evidence type="ECO:0000256" key="1">
    <source>
        <dbReference type="SAM" id="MobiDB-lite"/>
    </source>
</evidence>
<evidence type="ECO:0000256" key="2">
    <source>
        <dbReference type="SAM" id="SignalP"/>
    </source>
</evidence>
<dbReference type="Proteomes" id="UP001152049">
    <property type="component" value="Unassembled WGS sequence"/>
</dbReference>
<comment type="caution">
    <text evidence="3">The sequence shown here is derived from an EMBL/GenBank/DDBJ whole genome shotgun (WGS) entry which is preliminary data.</text>
</comment>
<feature type="compositionally biased region" description="Low complexity" evidence="1">
    <location>
        <begin position="262"/>
        <end position="272"/>
    </location>
</feature>
<name>A0A9W8VEY0_9HYPO</name>
<evidence type="ECO:0008006" key="5">
    <source>
        <dbReference type="Google" id="ProtNLM"/>
    </source>
</evidence>
<dbReference type="InterPro" id="IPR008979">
    <property type="entry name" value="Galactose-bd-like_sf"/>
</dbReference>
<feature type="compositionally biased region" description="Basic and acidic residues" evidence="1">
    <location>
        <begin position="358"/>
        <end position="368"/>
    </location>
</feature>
<feature type="compositionally biased region" description="Polar residues" evidence="1">
    <location>
        <begin position="251"/>
        <end position="261"/>
    </location>
</feature>